<name>A0A9X0QIS3_9BACT</name>
<dbReference type="GO" id="GO:0016757">
    <property type="term" value="F:glycosyltransferase activity"/>
    <property type="evidence" value="ECO:0007669"/>
    <property type="project" value="InterPro"/>
</dbReference>
<accession>A0A9X0QIS3</accession>
<evidence type="ECO:0000256" key="1">
    <source>
        <dbReference type="ARBA" id="ARBA00022679"/>
    </source>
</evidence>
<gene>
    <name evidence="4" type="ORF">HDF14_004536</name>
</gene>
<dbReference type="InterPro" id="IPR001296">
    <property type="entry name" value="Glyco_trans_1"/>
</dbReference>
<dbReference type="Pfam" id="PF13439">
    <property type="entry name" value="Glyco_transf_4"/>
    <property type="match status" value="1"/>
</dbReference>
<keyword evidence="5" id="KW-1185">Reference proteome</keyword>
<dbReference type="Pfam" id="PF00534">
    <property type="entry name" value="Glycos_transf_1"/>
    <property type="match status" value="1"/>
</dbReference>
<evidence type="ECO:0000259" key="2">
    <source>
        <dbReference type="Pfam" id="PF00534"/>
    </source>
</evidence>
<feature type="domain" description="Glycosyl transferase family 1" evidence="2">
    <location>
        <begin position="184"/>
        <end position="340"/>
    </location>
</feature>
<organism evidence="4 5">
    <name type="scientific">Tunturiibacter gelidiferens</name>
    <dbReference type="NCBI Taxonomy" id="3069689"/>
    <lineage>
        <taxon>Bacteria</taxon>
        <taxon>Pseudomonadati</taxon>
        <taxon>Acidobacteriota</taxon>
        <taxon>Terriglobia</taxon>
        <taxon>Terriglobales</taxon>
        <taxon>Acidobacteriaceae</taxon>
        <taxon>Tunturiibacter</taxon>
    </lineage>
</organism>
<evidence type="ECO:0000259" key="3">
    <source>
        <dbReference type="Pfam" id="PF13439"/>
    </source>
</evidence>
<comment type="caution">
    <text evidence="4">The sequence shown here is derived from an EMBL/GenBank/DDBJ whole genome shotgun (WGS) entry which is preliminary data.</text>
</comment>
<sequence>MNILITALSSSTGPSGICRHAYSLVCCAASRREISEVTLVIGRWQEEYFRHSFRIEGTKVNIITIDTRNDAFTRNYWYLWELPKLLDALGADILHLSFPVPIRRNALNCPVVVSLHDLYPYDEPHNFGFPKVFFNRAFLQRCLEEADLVACVSETTLCRLATRFPKIAQRKSVVVHNCVNINSDRPSAPVIEGQPFFLMVAQHRANKNIPLALRAFGALLEKGRIESRTLLVLLGNHGPETASIKAVVEREALGDRVKMMDSVSDEELAWLYKSCDLLLAPSLMEGFGLPVVEGLLCGSRVVCSDIPTFREIGGESCHYFDLNSGKDVSALATVICDALETPRRISENLDRFSLREIANKLMVVYVDLREGSMQVAKRNETAALHPAGS</sequence>
<keyword evidence="1" id="KW-0808">Transferase</keyword>
<reference evidence="4 5" key="1">
    <citation type="submission" date="2020-08" db="EMBL/GenBank/DDBJ databases">
        <title>Genomic Encyclopedia of Type Strains, Phase IV (KMG-V): Genome sequencing to study the core and pangenomes of soil and plant-associated prokaryotes.</title>
        <authorList>
            <person name="Whitman W."/>
        </authorList>
    </citation>
    <scope>NUCLEOTIDE SEQUENCE [LARGE SCALE GENOMIC DNA]</scope>
    <source>
        <strain evidence="4 5">X5P2</strain>
    </source>
</reference>
<dbReference type="PANTHER" id="PTHR46401:SF2">
    <property type="entry name" value="GLYCOSYLTRANSFERASE WBBK-RELATED"/>
    <property type="match status" value="1"/>
</dbReference>
<proteinExistence type="predicted"/>
<evidence type="ECO:0000313" key="4">
    <source>
        <dbReference type="EMBL" id="MBB5330899.1"/>
    </source>
</evidence>
<dbReference type="InterPro" id="IPR028098">
    <property type="entry name" value="Glyco_trans_4-like_N"/>
</dbReference>
<evidence type="ECO:0000313" key="5">
    <source>
        <dbReference type="Proteomes" id="UP000535182"/>
    </source>
</evidence>
<dbReference type="CDD" id="cd03809">
    <property type="entry name" value="GT4_MtfB-like"/>
    <property type="match status" value="1"/>
</dbReference>
<dbReference type="Proteomes" id="UP000535182">
    <property type="component" value="Unassembled WGS sequence"/>
</dbReference>
<feature type="domain" description="Glycosyltransferase subfamily 4-like N-terminal" evidence="3">
    <location>
        <begin position="16"/>
        <end position="181"/>
    </location>
</feature>
<protein>
    <submittedName>
        <fullName evidence="4">Glycosyltransferase involved in cell wall biosynthesis</fullName>
    </submittedName>
</protein>
<dbReference type="EMBL" id="JACHEB010000012">
    <property type="protein sequence ID" value="MBB5330899.1"/>
    <property type="molecule type" value="Genomic_DNA"/>
</dbReference>
<dbReference type="AlphaFoldDB" id="A0A9X0QIS3"/>
<dbReference type="RefSeq" id="WP_183980750.1">
    <property type="nucleotide sequence ID" value="NZ_JACHEB010000012.1"/>
</dbReference>
<dbReference type="SUPFAM" id="SSF53756">
    <property type="entry name" value="UDP-Glycosyltransferase/glycogen phosphorylase"/>
    <property type="match status" value="1"/>
</dbReference>
<dbReference type="Gene3D" id="3.40.50.2000">
    <property type="entry name" value="Glycogen Phosphorylase B"/>
    <property type="match status" value="2"/>
</dbReference>
<dbReference type="PANTHER" id="PTHR46401">
    <property type="entry name" value="GLYCOSYLTRANSFERASE WBBK-RELATED"/>
    <property type="match status" value="1"/>
</dbReference>